<organism evidence="11 12">
    <name type="scientific">Suillus luteus UH-Slu-Lm8-n1</name>
    <dbReference type="NCBI Taxonomy" id="930992"/>
    <lineage>
        <taxon>Eukaryota</taxon>
        <taxon>Fungi</taxon>
        <taxon>Dikarya</taxon>
        <taxon>Basidiomycota</taxon>
        <taxon>Agaricomycotina</taxon>
        <taxon>Agaricomycetes</taxon>
        <taxon>Agaricomycetidae</taxon>
        <taxon>Boletales</taxon>
        <taxon>Suillineae</taxon>
        <taxon>Suillaceae</taxon>
        <taxon>Suillus</taxon>
    </lineage>
</organism>
<dbReference type="SUPFAM" id="SSF52540">
    <property type="entry name" value="P-loop containing nucleoside triphosphate hydrolases"/>
    <property type="match status" value="1"/>
</dbReference>
<keyword evidence="3" id="KW-0378">Hydrolase</keyword>
<dbReference type="GO" id="GO:0043138">
    <property type="term" value="F:3'-5' DNA helicase activity"/>
    <property type="evidence" value="ECO:0007669"/>
    <property type="project" value="UniProtKB-EC"/>
</dbReference>
<evidence type="ECO:0000259" key="9">
    <source>
        <dbReference type="PROSITE" id="PS51192"/>
    </source>
</evidence>
<dbReference type="EC" id="5.6.2.4" evidence="7"/>
<dbReference type="Gene3D" id="3.40.50.300">
    <property type="entry name" value="P-loop containing nucleotide triphosphate hydrolases"/>
    <property type="match status" value="2"/>
</dbReference>
<dbReference type="FunFam" id="3.40.50.300:FF:001975">
    <property type="entry name" value="ATP-dependent DNA helicase"/>
    <property type="match status" value="1"/>
</dbReference>
<feature type="region of interest" description="Disordered" evidence="8">
    <location>
        <begin position="101"/>
        <end position="125"/>
    </location>
</feature>
<sequence>MAGPHNNLDSVRKSVQSQHNMISSSVLPKTSSSSKFKPALGASHSASNPIGRQTSGSSTTLPSFATPNFGKKTMNPRQTPLSAPPHRDLVDLCREPTIEIMEGSVPSRKRQPLDVPDGAQQSASKRLKENNRVNKENIFINGPLSRETSRAVPRQWTPEIPSDVEASNPNTTSNAPSRLDLFTAPPASSETAQSDAGTQLVKNSDLDSRSRGFLELILGRNRQVRDYFLKAISEHGNKPLDIFEISFLLAHVEGRIEAIQERLARFNPVSEPASGPSTSLLASSALTDFGSILGPEDVDVDAPLEPDDTDVSAETLIVPDSDDLWEGLDEPSTLQLDTLTSATPVFESPDAPCTPSAPAGRLDNTSTPYYAEAVSVLKSVFRLTSFRQNQLEAINATLDGKDVFVLMPTGGGKSLCYQLPAVCKTGRTQGVTFVISPLVALIADQVASLREKHVDVDCMSSLRTADDSRDVMRRLRSERKPAICYITPEKLRESNAMQDILAQLYEDKQIARFVIDEAHVIQSWGRDFRDAYAELHMLRERYRDVPIMALTATANKTAIQDIRTRLGLRDPLCLMQSFNRPNLFYAVQPKPSTKKKVVQSIAGFVKSQHAAHTGIVYGFSKVECEDLAAQLRNDYGLSAKHYHAGMDSQERSTTQEEWQSGSCKIIVATIAFGMGIDKPDVRFVIHSTLPKSMDGYYQETGRAGRDGDPADCILYYAHRDAVSRHHLIISDRNDKGLARTPDEKKRQLEDLSAVAQYCRNVADCRRSLILAHFNERFDSHLCPKGCDNCSRGGTVFRQLYTLEAQQAIRLFGEMAASMDRIALGHFKDVYAGRNRAKVRESGHDQLSLFGAGKKVDGDRIISAMLDADIFAIAREASASGWTNDYLKLGPQVDACLSGSLPVELTFRDNGPSVGQSRSAAKNVVSSKPPAKAKGKMKAGPSARAYAPLFEDDDEADPVSDFEPIKDFADAGTTITVEPQDHNQARLAAMLAVREKLAKEHGLPENDVLATETIHFLSLMDIEDRASIEDYITNSDEPRSREKAAIFGKSFWTAYSDATSTTASSSKTRARISNLRDAFSFNGAL</sequence>
<dbReference type="GO" id="GO:0009378">
    <property type="term" value="F:four-way junction helicase activity"/>
    <property type="evidence" value="ECO:0007669"/>
    <property type="project" value="TreeGrafter"/>
</dbReference>
<dbReference type="InterPro" id="IPR001650">
    <property type="entry name" value="Helicase_C-like"/>
</dbReference>
<evidence type="ECO:0000313" key="11">
    <source>
        <dbReference type="EMBL" id="KIK40939.1"/>
    </source>
</evidence>
<evidence type="ECO:0000256" key="7">
    <source>
        <dbReference type="ARBA" id="ARBA00034808"/>
    </source>
</evidence>
<dbReference type="PANTHER" id="PTHR13710:SF149">
    <property type="entry name" value="ATP-DEPENDENT DNA HELICASE TLH2"/>
    <property type="match status" value="1"/>
</dbReference>
<dbReference type="FunFam" id="3.40.50.300:FF:001389">
    <property type="entry name" value="ATP-dependent DNA helicase RecQ"/>
    <property type="match status" value="1"/>
</dbReference>
<feature type="region of interest" description="Disordered" evidence="8">
    <location>
        <begin position="1"/>
        <end position="87"/>
    </location>
</feature>
<evidence type="ECO:0000256" key="1">
    <source>
        <dbReference type="ARBA" id="ARBA00005446"/>
    </source>
</evidence>
<evidence type="ECO:0000313" key="12">
    <source>
        <dbReference type="Proteomes" id="UP000054485"/>
    </source>
</evidence>
<dbReference type="CDD" id="cd17920">
    <property type="entry name" value="DEXHc_RecQ"/>
    <property type="match status" value="1"/>
</dbReference>
<feature type="domain" description="Helicase C-terminal" evidence="10">
    <location>
        <begin position="597"/>
        <end position="752"/>
    </location>
</feature>
<feature type="compositionally biased region" description="Low complexity" evidence="8">
    <location>
        <begin position="23"/>
        <end position="34"/>
    </location>
</feature>
<evidence type="ECO:0000256" key="6">
    <source>
        <dbReference type="ARBA" id="ARBA00034617"/>
    </source>
</evidence>
<dbReference type="InterPro" id="IPR014001">
    <property type="entry name" value="Helicase_ATP-bd"/>
</dbReference>
<dbReference type="GO" id="GO:0003676">
    <property type="term" value="F:nucleic acid binding"/>
    <property type="evidence" value="ECO:0007669"/>
    <property type="project" value="InterPro"/>
</dbReference>
<reference evidence="11 12" key="1">
    <citation type="submission" date="2014-04" db="EMBL/GenBank/DDBJ databases">
        <authorList>
            <consortium name="DOE Joint Genome Institute"/>
            <person name="Kuo A."/>
            <person name="Ruytinx J."/>
            <person name="Rineau F."/>
            <person name="Colpaert J."/>
            <person name="Kohler A."/>
            <person name="Nagy L.G."/>
            <person name="Floudas D."/>
            <person name="Copeland A."/>
            <person name="Barry K.W."/>
            <person name="Cichocki N."/>
            <person name="Veneault-Fourrey C."/>
            <person name="LaButti K."/>
            <person name="Lindquist E.A."/>
            <person name="Lipzen A."/>
            <person name="Lundell T."/>
            <person name="Morin E."/>
            <person name="Murat C."/>
            <person name="Sun H."/>
            <person name="Tunlid A."/>
            <person name="Henrissat B."/>
            <person name="Grigoriev I.V."/>
            <person name="Hibbett D.S."/>
            <person name="Martin F."/>
            <person name="Nordberg H.P."/>
            <person name="Cantor M.N."/>
            <person name="Hua S.X."/>
        </authorList>
    </citation>
    <scope>NUCLEOTIDE SEQUENCE [LARGE SCALE GENOMIC DNA]</scope>
    <source>
        <strain evidence="11 12">UH-Slu-Lm8-n1</strain>
    </source>
</reference>
<dbReference type="PROSITE" id="PS51194">
    <property type="entry name" value="HELICASE_CTER"/>
    <property type="match status" value="1"/>
</dbReference>
<dbReference type="GO" id="GO:0016787">
    <property type="term" value="F:hydrolase activity"/>
    <property type="evidence" value="ECO:0007669"/>
    <property type="project" value="UniProtKB-KW"/>
</dbReference>
<dbReference type="EMBL" id="KN835285">
    <property type="protein sequence ID" value="KIK40939.1"/>
    <property type="molecule type" value="Genomic_DNA"/>
</dbReference>
<dbReference type="InterPro" id="IPR036390">
    <property type="entry name" value="WH_DNA-bd_sf"/>
</dbReference>
<evidence type="ECO:0000256" key="4">
    <source>
        <dbReference type="ARBA" id="ARBA00022806"/>
    </source>
</evidence>
<dbReference type="InterPro" id="IPR032284">
    <property type="entry name" value="RecQ_Zn-bd"/>
</dbReference>
<dbReference type="PROSITE" id="PS51192">
    <property type="entry name" value="HELICASE_ATP_BIND_1"/>
    <property type="match status" value="1"/>
</dbReference>
<dbReference type="Pfam" id="PF00271">
    <property type="entry name" value="Helicase_C"/>
    <property type="match status" value="1"/>
</dbReference>
<feature type="compositionally biased region" description="Polar residues" evidence="8">
    <location>
        <begin position="186"/>
        <end position="198"/>
    </location>
</feature>
<gene>
    <name evidence="11" type="ORF">CY34DRAFT_806664</name>
</gene>
<dbReference type="GO" id="GO:0005524">
    <property type="term" value="F:ATP binding"/>
    <property type="evidence" value="ECO:0007669"/>
    <property type="project" value="UniProtKB-KW"/>
</dbReference>
<evidence type="ECO:0000259" key="10">
    <source>
        <dbReference type="PROSITE" id="PS51194"/>
    </source>
</evidence>
<dbReference type="PANTHER" id="PTHR13710">
    <property type="entry name" value="DNA HELICASE RECQ FAMILY MEMBER"/>
    <property type="match status" value="1"/>
</dbReference>
<proteinExistence type="inferred from homology"/>
<dbReference type="Proteomes" id="UP000054485">
    <property type="component" value="Unassembled WGS sequence"/>
</dbReference>
<dbReference type="InterPro" id="IPR036388">
    <property type="entry name" value="WH-like_DNA-bd_sf"/>
</dbReference>
<keyword evidence="2" id="KW-0547">Nucleotide-binding</keyword>
<dbReference type="GO" id="GO:0005634">
    <property type="term" value="C:nucleus"/>
    <property type="evidence" value="ECO:0007669"/>
    <property type="project" value="TreeGrafter"/>
</dbReference>
<dbReference type="Pfam" id="PF16124">
    <property type="entry name" value="RecQ_Zn_bind"/>
    <property type="match status" value="1"/>
</dbReference>
<reference evidence="12" key="2">
    <citation type="submission" date="2015-01" db="EMBL/GenBank/DDBJ databases">
        <title>Evolutionary Origins and Diversification of the Mycorrhizal Mutualists.</title>
        <authorList>
            <consortium name="DOE Joint Genome Institute"/>
            <consortium name="Mycorrhizal Genomics Consortium"/>
            <person name="Kohler A."/>
            <person name="Kuo A."/>
            <person name="Nagy L.G."/>
            <person name="Floudas D."/>
            <person name="Copeland A."/>
            <person name="Barry K.W."/>
            <person name="Cichocki N."/>
            <person name="Veneault-Fourrey C."/>
            <person name="LaButti K."/>
            <person name="Lindquist E.A."/>
            <person name="Lipzen A."/>
            <person name="Lundell T."/>
            <person name="Morin E."/>
            <person name="Murat C."/>
            <person name="Riley R."/>
            <person name="Ohm R."/>
            <person name="Sun H."/>
            <person name="Tunlid A."/>
            <person name="Henrissat B."/>
            <person name="Grigoriev I.V."/>
            <person name="Hibbett D.S."/>
            <person name="Martin F."/>
        </authorList>
    </citation>
    <scope>NUCLEOTIDE SEQUENCE [LARGE SCALE GENOMIC DNA]</scope>
    <source>
        <strain evidence="12">UH-Slu-Lm8-n1</strain>
    </source>
</reference>
<dbReference type="Pfam" id="PF00270">
    <property type="entry name" value="DEAD"/>
    <property type="match status" value="1"/>
</dbReference>
<feature type="compositionally biased region" description="Polar residues" evidence="8">
    <location>
        <begin position="44"/>
        <end position="66"/>
    </location>
</feature>
<feature type="region of interest" description="Disordered" evidence="8">
    <location>
        <begin position="158"/>
        <end position="198"/>
    </location>
</feature>
<protein>
    <recommendedName>
        <fullName evidence="7">DNA 3'-5' helicase</fullName>
        <ecNumber evidence="7">5.6.2.4</ecNumber>
    </recommendedName>
</protein>
<dbReference type="GO" id="GO:0005737">
    <property type="term" value="C:cytoplasm"/>
    <property type="evidence" value="ECO:0007669"/>
    <property type="project" value="TreeGrafter"/>
</dbReference>
<dbReference type="SUPFAM" id="SSF46785">
    <property type="entry name" value="Winged helix' DNA-binding domain"/>
    <property type="match status" value="1"/>
</dbReference>
<dbReference type="AlphaFoldDB" id="A0A0D0ASD7"/>
<dbReference type="NCBIfam" id="TIGR00614">
    <property type="entry name" value="recQ_fam"/>
    <property type="match status" value="1"/>
</dbReference>
<dbReference type="SMART" id="SM00956">
    <property type="entry name" value="RQC"/>
    <property type="match status" value="1"/>
</dbReference>
<dbReference type="InterPro" id="IPR018982">
    <property type="entry name" value="RQC_domain"/>
</dbReference>
<dbReference type="InParanoid" id="A0A0D0ASD7"/>
<keyword evidence="12" id="KW-1185">Reference proteome</keyword>
<dbReference type="SMART" id="SM00490">
    <property type="entry name" value="HELICc"/>
    <property type="match status" value="1"/>
</dbReference>
<evidence type="ECO:0000256" key="8">
    <source>
        <dbReference type="SAM" id="MobiDB-lite"/>
    </source>
</evidence>
<evidence type="ECO:0000256" key="3">
    <source>
        <dbReference type="ARBA" id="ARBA00022801"/>
    </source>
</evidence>
<feature type="compositionally biased region" description="Polar residues" evidence="8">
    <location>
        <begin position="165"/>
        <end position="176"/>
    </location>
</feature>
<name>A0A0D0ASD7_9AGAM</name>
<dbReference type="InterPro" id="IPR004589">
    <property type="entry name" value="DNA_helicase_ATP-dep_RecQ"/>
</dbReference>
<comment type="similarity">
    <text evidence="1">Belongs to the helicase family. RecQ subfamily.</text>
</comment>
<dbReference type="SMART" id="SM00487">
    <property type="entry name" value="DEXDc"/>
    <property type="match status" value="1"/>
</dbReference>
<comment type="catalytic activity">
    <reaction evidence="6">
        <text>Couples ATP hydrolysis with the unwinding of duplex DNA by translocating in the 3'-5' direction.</text>
        <dbReference type="EC" id="5.6.2.4"/>
    </reaction>
</comment>
<dbReference type="GO" id="GO:0006260">
    <property type="term" value="P:DNA replication"/>
    <property type="evidence" value="ECO:0007669"/>
    <property type="project" value="InterPro"/>
</dbReference>
<dbReference type="OrthoDB" id="10261556at2759"/>
<evidence type="ECO:0000256" key="2">
    <source>
        <dbReference type="ARBA" id="ARBA00022741"/>
    </source>
</evidence>
<dbReference type="InterPro" id="IPR027417">
    <property type="entry name" value="P-loop_NTPase"/>
</dbReference>
<accession>A0A0D0ASD7</accession>
<dbReference type="Gene3D" id="1.10.10.10">
    <property type="entry name" value="Winged helix-like DNA-binding domain superfamily/Winged helix DNA-binding domain"/>
    <property type="match status" value="1"/>
</dbReference>
<dbReference type="GO" id="GO:0005694">
    <property type="term" value="C:chromosome"/>
    <property type="evidence" value="ECO:0007669"/>
    <property type="project" value="TreeGrafter"/>
</dbReference>
<feature type="domain" description="Helicase ATP-binding" evidence="9">
    <location>
        <begin position="394"/>
        <end position="572"/>
    </location>
</feature>
<keyword evidence="4" id="KW-0347">Helicase</keyword>
<dbReference type="InterPro" id="IPR011545">
    <property type="entry name" value="DEAD/DEAH_box_helicase_dom"/>
</dbReference>
<dbReference type="STRING" id="930992.A0A0D0ASD7"/>
<dbReference type="CDD" id="cd18794">
    <property type="entry name" value="SF2_C_RecQ"/>
    <property type="match status" value="1"/>
</dbReference>
<keyword evidence="5" id="KW-0067">ATP-binding</keyword>
<feature type="compositionally biased region" description="Polar residues" evidence="8">
    <location>
        <begin position="7"/>
        <end position="22"/>
    </location>
</feature>
<dbReference type="HOGENOM" id="CLU_001103_22_3_1"/>
<dbReference type="GO" id="GO:0000724">
    <property type="term" value="P:double-strand break repair via homologous recombination"/>
    <property type="evidence" value="ECO:0007669"/>
    <property type="project" value="TreeGrafter"/>
</dbReference>
<dbReference type="Pfam" id="PF09382">
    <property type="entry name" value="RQC"/>
    <property type="match status" value="1"/>
</dbReference>
<evidence type="ECO:0000256" key="5">
    <source>
        <dbReference type="ARBA" id="ARBA00022840"/>
    </source>
</evidence>